<comment type="caution">
    <text evidence="3">The sequence shown here is derived from an EMBL/GenBank/DDBJ whole genome shotgun (WGS) entry which is preliminary data.</text>
</comment>
<dbReference type="InterPro" id="IPR033985">
    <property type="entry name" value="SusD-like_N"/>
</dbReference>
<gene>
    <name evidence="3" type="ORF">EZ315_02760</name>
</gene>
<dbReference type="GeneID" id="82148696"/>
<proteinExistence type="predicted"/>
<feature type="chain" id="PRO_5021445224" description="SusD-like N-terminal domain-containing protein" evidence="1">
    <location>
        <begin position="20"/>
        <end position="482"/>
    </location>
</feature>
<evidence type="ECO:0000313" key="3">
    <source>
        <dbReference type="EMBL" id="TGG39675.1"/>
    </source>
</evidence>
<keyword evidence="1" id="KW-0732">Signal</keyword>
<keyword evidence="4" id="KW-1185">Reference proteome</keyword>
<dbReference type="SUPFAM" id="SSF48452">
    <property type="entry name" value="TPR-like"/>
    <property type="match status" value="1"/>
</dbReference>
<evidence type="ECO:0000259" key="2">
    <source>
        <dbReference type="Pfam" id="PF14322"/>
    </source>
</evidence>
<evidence type="ECO:0000256" key="1">
    <source>
        <dbReference type="SAM" id="SignalP"/>
    </source>
</evidence>
<organism evidence="3 4">
    <name type="scientific">Duncaniella freteri</name>
    <dbReference type="NCBI Taxonomy" id="2530391"/>
    <lineage>
        <taxon>Bacteria</taxon>
        <taxon>Pseudomonadati</taxon>
        <taxon>Bacteroidota</taxon>
        <taxon>Bacteroidia</taxon>
        <taxon>Bacteroidales</taxon>
        <taxon>Muribaculaceae</taxon>
        <taxon>Duncaniella</taxon>
    </lineage>
</organism>
<dbReference type="Proteomes" id="UP000297635">
    <property type="component" value="Unassembled WGS sequence"/>
</dbReference>
<accession>A0A4Z0V7A4</accession>
<reference evidence="3 4" key="1">
    <citation type="submission" date="2019-02" db="EMBL/GenBank/DDBJ databases">
        <title>Isolation and identification of novel species under the genus Muribaculum.</title>
        <authorList>
            <person name="Miyake S."/>
            <person name="Ding Y."/>
            <person name="Low A."/>
            <person name="Soh M."/>
            <person name="Seedorf H."/>
        </authorList>
    </citation>
    <scope>NUCLEOTIDE SEQUENCE [LARGE SCALE GENOMIC DNA]</scope>
    <source>
        <strain evidence="3 4">TLL-A3</strain>
    </source>
</reference>
<dbReference type="EMBL" id="SJSA01000001">
    <property type="protein sequence ID" value="TGG39675.1"/>
    <property type="molecule type" value="Genomic_DNA"/>
</dbReference>
<protein>
    <recommendedName>
        <fullName evidence="2">SusD-like N-terminal domain-containing protein</fullName>
    </recommendedName>
</protein>
<feature type="domain" description="SusD-like N-terminal" evidence="2">
    <location>
        <begin position="21"/>
        <end position="207"/>
    </location>
</feature>
<dbReference type="RefSeq" id="WP_135470415.1">
    <property type="nucleotide sequence ID" value="NZ_CASCNC010000059.1"/>
</dbReference>
<dbReference type="Pfam" id="PF14322">
    <property type="entry name" value="SusD-like_3"/>
    <property type="match status" value="1"/>
</dbReference>
<evidence type="ECO:0000313" key="4">
    <source>
        <dbReference type="Proteomes" id="UP000297635"/>
    </source>
</evidence>
<dbReference type="InterPro" id="IPR011990">
    <property type="entry name" value="TPR-like_helical_dom_sf"/>
</dbReference>
<feature type="signal peptide" evidence="1">
    <location>
        <begin position="1"/>
        <end position="19"/>
    </location>
</feature>
<sequence>MKIKLSYILVMLGALCASCSDFLDVQPSDRISEGQNFSTVAGFKQALNGIYIDLNASELYGRTLSCEFIEIMAQRYDVGQDNKAALEIMQLDFSGSSALSRLESMWGKAYNLIANTNLIIRNCEERRDVLPDEYYHIIKGEAYALRAYLHFDMFRLFGTSYTPEESTTALPYYTEFQLDVNPRLSSLEFMEKVLEDLAVAEEELKNDPIVTYGTSGNPKDVFLKYRNLRLNLYAVYGLMARCYYYIHDDENAYAYSKKVVDLQERYFPWINPIALTRASVDRVFSSELLFSLQNLQRDNLFTSLFDANNLKTSTLLAPRDNVVEQIFEGSQSASDYRVKASFKNSVELGGMTYRMFNKYQGADSLYSQMIPMIRVSEAYLILAETGPDDEERMRRFNEFRNARGLKGITNIRELNNPTDKYYSLYKEWVKEFYGEGQLFFWYKRNKCSAMRSATDQYDDYPFRVSPLSKYTLPIPNGESQYN</sequence>
<dbReference type="Gene3D" id="1.25.40.390">
    <property type="match status" value="1"/>
</dbReference>
<name>A0A4Z0V7A4_9BACT</name>
<dbReference type="AlphaFoldDB" id="A0A4Z0V7A4"/>